<dbReference type="Gene3D" id="1.10.10.10">
    <property type="entry name" value="Winged helix-like DNA-binding domain superfamily/Winged helix DNA-binding domain"/>
    <property type="match status" value="1"/>
</dbReference>
<keyword evidence="4" id="KW-0539">Nucleus</keyword>
<dbReference type="Gene3D" id="1.10.150.60">
    <property type="entry name" value="ARID DNA-binding domain"/>
    <property type="match status" value="1"/>
</dbReference>
<feature type="compositionally biased region" description="Low complexity" evidence="5">
    <location>
        <begin position="18"/>
        <end position="32"/>
    </location>
</feature>
<dbReference type="Pfam" id="PF02257">
    <property type="entry name" value="RFX_DNA_binding"/>
    <property type="match status" value="1"/>
</dbReference>
<evidence type="ECO:0000256" key="3">
    <source>
        <dbReference type="ARBA" id="ARBA00023163"/>
    </source>
</evidence>
<dbReference type="RefSeq" id="XP_017865782.1">
    <property type="nucleotide sequence ID" value="XM_018010293.1"/>
</dbReference>
<dbReference type="Proteomes" id="UP000694904">
    <property type="component" value="Chromosome 5"/>
</dbReference>
<dbReference type="Pfam" id="PF01388">
    <property type="entry name" value="ARID"/>
    <property type="match status" value="1"/>
</dbReference>
<feature type="compositionally biased region" description="Low complexity" evidence="5">
    <location>
        <begin position="839"/>
        <end position="859"/>
    </location>
</feature>
<dbReference type="PROSITE" id="PS51526">
    <property type="entry name" value="RFX_DBD"/>
    <property type="match status" value="1"/>
</dbReference>
<dbReference type="SUPFAM" id="SSF46774">
    <property type="entry name" value="ARID-like"/>
    <property type="match status" value="1"/>
</dbReference>
<dbReference type="GeneID" id="108615650"/>
<dbReference type="SUPFAM" id="SSF48371">
    <property type="entry name" value="ARM repeat"/>
    <property type="match status" value="1"/>
</dbReference>
<dbReference type="InterPro" id="IPR016024">
    <property type="entry name" value="ARM-type_fold"/>
</dbReference>
<feature type="compositionally biased region" description="Polar residues" evidence="5">
    <location>
        <begin position="929"/>
        <end position="939"/>
    </location>
</feature>
<evidence type="ECO:0000259" key="7">
    <source>
        <dbReference type="PROSITE" id="PS51526"/>
    </source>
</evidence>
<dbReference type="InterPro" id="IPR003150">
    <property type="entry name" value="DNA-bd_RFX"/>
</dbReference>
<accession>A0ABM1PEZ6</accession>
<dbReference type="InterPro" id="IPR036431">
    <property type="entry name" value="ARID_dom_sf"/>
</dbReference>
<dbReference type="SMART" id="SM01014">
    <property type="entry name" value="ARID"/>
    <property type="match status" value="1"/>
</dbReference>
<dbReference type="InterPro" id="IPR001606">
    <property type="entry name" value="ARID_dom"/>
</dbReference>
<feature type="region of interest" description="Disordered" evidence="5">
    <location>
        <begin position="1027"/>
        <end position="1047"/>
    </location>
</feature>
<feature type="domain" description="RFX-type winged-helix" evidence="7">
    <location>
        <begin position="753"/>
        <end position="836"/>
    </location>
</feature>
<keyword evidence="2" id="KW-0805">Transcription regulation</keyword>
<dbReference type="InterPro" id="IPR052406">
    <property type="entry name" value="Chromatin_Remodeling_Comp"/>
</dbReference>
<feature type="region of interest" description="Disordered" evidence="5">
    <location>
        <begin position="839"/>
        <end position="861"/>
    </location>
</feature>
<reference evidence="8" key="2">
    <citation type="journal article" date="2016" name="G3 (Bethesda)">
        <title>Genome Evolution in Three Species of Cactophilic Drosophila.</title>
        <authorList>
            <person name="Sanchez-Flores A."/>
            <person name="Penazola F."/>
            <person name="Carpinteyro-Ponce J."/>
            <person name="Nazario-Yepiz N."/>
            <person name="Abreu-Goodger C."/>
            <person name="Machado C.A."/>
            <person name="Markow T.A."/>
        </authorList>
    </citation>
    <scope>NUCLEOTIDE SEQUENCE [LARGE SCALE GENOMIC DNA]</scope>
</reference>
<feature type="region of interest" description="Disordered" evidence="5">
    <location>
        <begin position="1072"/>
        <end position="1093"/>
    </location>
</feature>
<dbReference type="Gene3D" id="1.25.10.10">
    <property type="entry name" value="Leucine-rich Repeat Variant"/>
    <property type="match status" value="1"/>
</dbReference>
<evidence type="ECO:0000259" key="6">
    <source>
        <dbReference type="PROSITE" id="PS51011"/>
    </source>
</evidence>
<sequence>MTSIDSVRVLLQSLPAASPAAANNNTQQNESTPAKLGAAGTPLRARNIQQQQLQAQQQLIFGTSEKSQAGEAPGAEEQQLSAPDEFWRDLYQFHERRGTPLTQAAKISGQHVDLYRLYQEVTERGGFNKVNMRDEWDEVYSALDTLRERCVNGTAGIKHIYRRYLDKYERLNFLGEDPDKLEALEAAIECVELGTSASRVRSRNLAGGAIGGAGGSLTGGGLGSIFGMGHSTLTAVPMAYNQRQHMVNADRRRQYKMSTQLHKHSSYEKLLLSLISPLPNEQDFAINVCTLMANEPRSTLQLTECPKLLDVLLAHLGVYADYSMRQLFQHGHNNRGTLVRKHSKLNFWRDLLYDKPQILDLYTDEQAWRDNGLISKDSDPFDDSLFQSDELDFELDFLNLRRSHGTDERIGQRVLQIVQLLRSLSFHQENVTLLASNRTLWRYLVMGANVRWSNIHIQALETAGNLAQQFELLDPATDELSRNLLATLCEGVESNDRAVIISCLEILYKLCGREGNAQHINRCLGLDFYQRVMLLLSLTDVMLLIFTLEAIYALSTLGARPCSMLMQVRGLLDQLVALLTVEAQSYGAAGCILMRVVEVVPGNILSTMTQNMPSTQMTPLMAVKQPQPQPQPPAAIPSLPPPAPTQVQVLPPPPETVSLPVAAPAPASAPSPAPAPATVAAPVAIPAPMPLPMPSLPQVQLPVPSLPQVQLPPPPTLQAPAPPAPVPTAATTIAVPAAPSAPQSFTHEDETYALTWLGATYERAGNGHDYRVEQQELYTIYLSHCQKAGKHSVVNRVQFPRLVRLIFNATVGPAIVRQMDGTELPGTHYVGIRMRAQPLPMQHQQHQQQQQHPQQQQQQKVTPIPVAIAAKKDATVAPKSDPSSGESGEDAVASPTPSSSVIKSLLANKVNERQLKQKAQAQPPALVATTASSTGSPAGQPIKVTSTAISAFVNNPLMQHTPVKVGQTTIKPLHPQLPMEKKPMTDSAPPPLAPLSGSNVLTKDAQGRTVIIQSKRKLTIDEEQNKRLALDGSNAPAGKDDPQVTPSKNAANLYADLAASILEDEDLDDVPPLAASSQEQQSAPQQQVQQQQQQQQQQQLQLISKVHPTQRQLIFPAGNAPAPPPQLKLATTATIKTDQGLQTVPVILQQKTEQQQQQTQTQYVLATNQQGQTYLVAQQSAPVAPSPSAPGAPTLLVTQTPQQQTKTIIILQQPPGVSASNAPGTQKVIMTTAQGQQVLVTTTTAPAAAVRPAVQVQQQQQQQQQQIFINPQRAVSAALGAGQMSPSLLSQLNQIPATIKLHQPQPAQAAQLHRTGIVASKAAPIPQLQQHQSIIQQHIISSPAAGAEKRQLLLGGIKETTLITQTPVTAAPLQQSQLNSQTIITTQPPVGGTSVVGATLQQQQQHIRNVLEQQQQHHPSIIQQKITMPMALTDAAKAKPAQAIPIAKKPMPPPTPAAAPAQQHPLQMPVLKPTQQAQLEKPTLIVESKPAEQPAVTAATVASQMPSVAAGTVVATATAATTSAVTHANPSAAPAVSAVSAVSAVPVDVNWLFICDWRNCPRRKFKSLNELQHHVCNVHCPDHLDPGAEIYCQWGSGPSLCDNIARKRYSLMTHLVDRHLALDDLRASVQRRLATGIHNVSPAQPTVTIVRNVGSANAPAAASAGAPATAATAVGTSALQAIKRHSADFLNSKELMDENEGPVTKSIRLTAALILRNLVNYSLTAKRSLKRYEPHLANVAFSNVEASGVLSHILHELSQ</sequence>
<name>A0ABM1PEZ6_DROAR</name>
<dbReference type="SMART" id="SM00501">
    <property type="entry name" value="BRIGHT"/>
    <property type="match status" value="1"/>
</dbReference>
<reference evidence="8" key="1">
    <citation type="journal article" date="1997" name="Nucleic Acids Res.">
        <title>tRNAscan-SE: a program for improved detection of transfer RNA genes in genomic sequence.</title>
        <authorList>
            <person name="Lowe T.M."/>
            <person name="Eddy S.R."/>
        </authorList>
    </citation>
    <scope>NUCLEOTIDE SEQUENCE [LARGE SCALE GENOMIC DNA]</scope>
</reference>
<feature type="domain" description="ARID" evidence="6">
    <location>
        <begin position="80"/>
        <end position="173"/>
    </location>
</feature>
<feature type="region of interest" description="Disordered" evidence="5">
    <location>
        <begin position="18"/>
        <end position="39"/>
    </location>
</feature>
<evidence type="ECO:0000313" key="8">
    <source>
        <dbReference type="Proteomes" id="UP000694904"/>
    </source>
</evidence>
<feature type="region of interest" description="Disordered" evidence="5">
    <location>
        <begin position="915"/>
        <end position="939"/>
    </location>
</feature>
<keyword evidence="3" id="KW-0804">Transcription</keyword>
<organism evidence="8 9">
    <name type="scientific">Drosophila arizonae</name>
    <name type="common">Fruit fly</name>
    <dbReference type="NCBI Taxonomy" id="7263"/>
    <lineage>
        <taxon>Eukaryota</taxon>
        <taxon>Metazoa</taxon>
        <taxon>Ecdysozoa</taxon>
        <taxon>Arthropoda</taxon>
        <taxon>Hexapoda</taxon>
        <taxon>Insecta</taxon>
        <taxon>Pterygota</taxon>
        <taxon>Neoptera</taxon>
        <taxon>Endopterygota</taxon>
        <taxon>Diptera</taxon>
        <taxon>Brachycera</taxon>
        <taxon>Muscomorpha</taxon>
        <taxon>Ephydroidea</taxon>
        <taxon>Drosophilidae</taxon>
        <taxon>Drosophila</taxon>
    </lineage>
</organism>
<keyword evidence="8" id="KW-1185">Reference proteome</keyword>
<feature type="region of interest" description="Disordered" evidence="5">
    <location>
        <begin position="873"/>
        <end position="899"/>
    </location>
</feature>
<evidence type="ECO:0000256" key="5">
    <source>
        <dbReference type="SAM" id="MobiDB-lite"/>
    </source>
</evidence>
<evidence type="ECO:0000256" key="4">
    <source>
        <dbReference type="ARBA" id="ARBA00023242"/>
    </source>
</evidence>
<feature type="compositionally biased region" description="Low complexity" evidence="5">
    <location>
        <begin position="917"/>
        <end position="928"/>
    </location>
</feature>
<evidence type="ECO:0000256" key="1">
    <source>
        <dbReference type="ARBA" id="ARBA00022853"/>
    </source>
</evidence>
<dbReference type="PANTHER" id="PTHR22970">
    <property type="entry name" value="AT-RICH INTERACTIVE DOMAIN-CONTAINING PROTEIN 2"/>
    <property type="match status" value="1"/>
</dbReference>
<feature type="region of interest" description="Disordered" evidence="5">
    <location>
        <begin position="975"/>
        <end position="1001"/>
    </location>
</feature>
<proteinExistence type="predicted"/>
<protein>
    <submittedName>
        <fullName evidence="9">AT-rich interactive domain-containing protein 2 isoform X1</fullName>
    </submittedName>
</protein>
<dbReference type="PROSITE" id="PS51011">
    <property type="entry name" value="ARID"/>
    <property type="match status" value="1"/>
</dbReference>
<feature type="compositionally biased region" description="Pro residues" evidence="5">
    <location>
        <begin position="627"/>
        <end position="655"/>
    </location>
</feature>
<dbReference type="InterPro" id="IPR011989">
    <property type="entry name" value="ARM-like"/>
</dbReference>
<gene>
    <name evidence="9" type="primary">LOC108615650</name>
</gene>
<dbReference type="PANTHER" id="PTHR22970:SF14">
    <property type="entry name" value="AT-RICH INTERACTIVE DOMAIN-CONTAINING PROTEIN 2"/>
    <property type="match status" value="1"/>
</dbReference>
<feature type="region of interest" description="Disordered" evidence="5">
    <location>
        <begin position="623"/>
        <end position="655"/>
    </location>
</feature>
<reference evidence="9" key="3">
    <citation type="submission" date="2025-08" db="UniProtKB">
        <authorList>
            <consortium name="RefSeq"/>
        </authorList>
    </citation>
    <scope>IDENTIFICATION</scope>
    <source>
        <tissue evidence="9">Whole organism</tissue>
    </source>
</reference>
<evidence type="ECO:0000313" key="9">
    <source>
        <dbReference type="RefSeq" id="XP_017865782.1"/>
    </source>
</evidence>
<evidence type="ECO:0000256" key="2">
    <source>
        <dbReference type="ARBA" id="ARBA00023015"/>
    </source>
</evidence>
<dbReference type="InterPro" id="IPR036388">
    <property type="entry name" value="WH-like_DNA-bd_sf"/>
</dbReference>
<keyword evidence="1" id="KW-0156">Chromatin regulator</keyword>